<reference evidence="3" key="1">
    <citation type="journal article" date="2020" name="Microb. Genom.">
        <title>Genetic diversity of clinical and environmental Mucorales isolates obtained from an investigation of mucormycosis cases among solid organ transplant recipients.</title>
        <authorList>
            <person name="Nguyen M.H."/>
            <person name="Kaul D."/>
            <person name="Muto C."/>
            <person name="Cheng S.J."/>
            <person name="Richter R.A."/>
            <person name="Bruno V.M."/>
            <person name="Liu G."/>
            <person name="Beyhan S."/>
            <person name="Sundermann A.J."/>
            <person name="Mounaud S."/>
            <person name="Pasculle A.W."/>
            <person name="Nierman W.C."/>
            <person name="Driscoll E."/>
            <person name="Cumbie R."/>
            <person name="Clancy C.J."/>
            <person name="Dupont C.L."/>
        </authorList>
    </citation>
    <scope>NUCLEOTIDE SEQUENCE</scope>
    <source>
        <strain evidence="3">GL11</strain>
    </source>
</reference>
<feature type="coiled-coil region" evidence="1">
    <location>
        <begin position="714"/>
        <end position="783"/>
    </location>
</feature>
<protein>
    <recommendedName>
        <fullName evidence="5">Kinesin motor domain-containing protein</fullName>
    </recommendedName>
</protein>
<comment type="caution">
    <text evidence="3">The sequence shown here is derived from an EMBL/GenBank/DDBJ whole genome shotgun (WGS) entry which is preliminary data.</text>
</comment>
<keyword evidence="4" id="KW-1185">Reference proteome</keyword>
<feature type="coiled-coil region" evidence="1">
    <location>
        <begin position="585"/>
        <end position="619"/>
    </location>
</feature>
<keyword evidence="1" id="KW-0175">Coiled coil</keyword>
<evidence type="ECO:0008006" key="5">
    <source>
        <dbReference type="Google" id="ProtNLM"/>
    </source>
</evidence>
<name>A0A9P6XAL3_RHIOR</name>
<feature type="region of interest" description="Disordered" evidence="2">
    <location>
        <begin position="239"/>
        <end position="259"/>
    </location>
</feature>
<sequence length="790" mass="91316">MTNNLQIGLRLSPLSSNNDNNVVKINDTQVILPSLPTVPIYMFDYVLEDPSDSCYFMDKFIRELLKGQNSSIIIYEPSLDANDLLKTKLILALSNLFDSTSEIRVKYIDILNHTIHNILDNEAPEIATINDLIKFHKLGLTHHNLSAISLFSILIKQDNKQYQLNILDISGSPPNSFPNDIFPKETSTTLLVSIGHLNDIYSIQHMLEVTSNSKKISSKVDSFLRQTILKTTQELYHDRSTSPVSSLGEPDPKDHSTFSSISNYTHLTIPDDDILDLNRQVEELQNQLITTRERNAHVEQELMVRHQAHTNLVEHLMSVQCAQDELVGVLEENWQEAERRRAQLEDGLRNLIRDLDNLSLDRHQLTHMFSIVERRLFKNDRHTEKALEELELIKIDWRKQELIKKLDHNSNNNRNEDVEQIELLRSQRDRFYHQWKQHLQLSEKTQQALESQTARCTNLEQEKDELQKELDISRELLKEQDTSGMIQKLERELERIMDQKRAEKEEFETSYERALNEIKSMKTVIDQQTETITCLQSATRLLHQQLNDSTERNMARRNSGCSIVSTYGDANLAVIQEKIEQEEIIKRLSMENSNLKSVMANTESQMALQRQQIHTLERDIRTLSTINSQRNSQHSVELCSRPRSARASSVSSHPRSKDRDSFDTVIPVDAGRPSSTGVLPPPSNPPSQPIPPLPPTSPEPDRNKTPISIREDSLAHLEIKIQQQQQEIDGLLEQQALSSKKLEMAQIEIEQRKKELEDEIRRKVKAERAREILEKRMQDVMNKKSKYLCF</sequence>
<gene>
    <name evidence="3" type="ORF">G6F64_005482</name>
</gene>
<feature type="coiled-coil region" evidence="1">
    <location>
        <begin position="334"/>
        <end position="361"/>
    </location>
</feature>
<evidence type="ECO:0000313" key="3">
    <source>
        <dbReference type="EMBL" id="KAG1309218.1"/>
    </source>
</evidence>
<feature type="region of interest" description="Disordered" evidence="2">
    <location>
        <begin position="625"/>
        <end position="706"/>
    </location>
</feature>
<feature type="compositionally biased region" description="Low complexity" evidence="2">
    <location>
        <begin position="641"/>
        <end position="653"/>
    </location>
</feature>
<accession>A0A9P6XAL3</accession>
<proteinExistence type="predicted"/>
<organism evidence="3 4">
    <name type="scientific">Rhizopus oryzae</name>
    <name type="common">Mucormycosis agent</name>
    <name type="synonym">Rhizopus arrhizus var. delemar</name>
    <dbReference type="NCBI Taxonomy" id="64495"/>
    <lineage>
        <taxon>Eukaryota</taxon>
        <taxon>Fungi</taxon>
        <taxon>Fungi incertae sedis</taxon>
        <taxon>Mucoromycota</taxon>
        <taxon>Mucoromycotina</taxon>
        <taxon>Mucoromycetes</taxon>
        <taxon>Mucorales</taxon>
        <taxon>Mucorineae</taxon>
        <taxon>Rhizopodaceae</taxon>
        <taxon>Rhizopus</taxon>
    </lineage>
</organism>
<evidence type="ECO:0000256" key="1">
    <source>
        <dbReference type="SAM" id="Coils"/>
    </source>
</evidence>
<evidence type="ECO:0000313" key="4">
    <source>
        <dbReference type="Proteomes" id="UP000716291"/>
    </source>
</evidence>
<dbReference type="AlphaFoldDB" id="A0A9P6XAL3"/>
<dbReference type="OrthoDB" id="2282043at2759"/>
<feature type="coiled-coil region" evidence="1">
    <location>
        <begin position="274"/>
        <end position="301"/>
    </location>
</feature>
<feature type="coiled-coil region" evidence="1">
    <location>
        <begin position="442"/>
        <end position="531"/>
    </location>
</feature>
<dbReference type="EMBL" id="JAANQT010000669">
    <property type="protein sequence ID" value="KAG1309218.1"/>
    <property type="molecule type" value="Genomic_DNA"/>
</dbReference>
<feature type="compositionally biased region" description="Pro residues" evidence="2">
    <location>
        <begin position="679"/>
        <end position="698"/>
    </location>
</feature>
<dbReference type="Proteomes" id="UP000716291">
    <property type="component" value="Unassembled WGS sequence"/>
</dbReference>
<evidence type="ECO:0000256" key="2">
    <source>
        <dbReference type="SAM" id="MobiDB-lite"/>
    </source>
</evidence>
<feature type="compositionally biased region" description="Polar residues" evidence="2">
    <location>
        <begin position="625"/>
        <end position="635"/>
    </location>
</feature>